<dbReference type="EMBL" id="CAVMJV010000004">
    <property type="protein sequence ID" value="CAK5024713.1"/>
    <property type="molecule type" value="Genomic_DNA"/>
</dbReference>
<sequence length="221" mass="25027">MVVVEWLGFWPWSLFDRGSNPSPVYIFLFSIFSIYFCFKNILAIILILKKFFQQISNLYPIIFSLVRCHEFRFLAILREEINATVKNSTKQIVKAQILTHLDADTIGYNPTTLSEHICKLTSFQWDATLLAVVNCLIILCNKIKSIQQLIIKCADQAALEESEQLQKQQQQKSRSDSINKSSAQNSGTSTPSIGNSVGSSIPLGFSLFVFLVFNNERGGIY</sequence>
<evidence type="ECO:0000313" key="2">
    <source>
        <dbReference type="Proteomes" id="UP001497535"/>
    </source>
</evidence>
<keyword evidence="2" id="KW-1185">Reference proteome</keyword>
<reference evidence="1" key="1">
    <citation type="submission" date="2023-11" db="EMBL/GenBank/DDBJ databases">
        <authorList>
            <person name="Poullet M."/>
        </authorList>
    </citation>
    <scope>NUCLEOTIDE SEQUENCE</scope>
    <source>
        <strain evidence="1">E1834</strain>
    </source>
</reference>
<organism evidence="1 2">
    <name type="scientific">Meloidogyne enterolobii</name>
    <name type="common">Root-knot nematode worm</name>
    <name type="synonym">Meloidogyne mayaguensis</name>
    <dbReference type="NCBI Taxonomy" id="390850"/>
    <lineage>
        <taxon>Eukaryota</taxon>
        <taxon>Metazoa</taxon>
        <taxon>Ecdysozoa</taxon>
        <taxon>Nematoda</taxon>
        <taxon>Chromadorea</taxon>
        <taxon>Rhabditida</taxon>
        <taxon>Tylenchina</taxon>
        <taxon>Tylenchomorpha</taxon>
        <taxon>Tylenchoidea</taxon>
        <taxon>Meloidogynidae</taxon>
        <taxon>Meloidogyninae</taxon>
        <taxon>Meloidogyne</taxon>
    </lineage>
</organism>
<proteinExistence type="predicted"/>
<dbReference type="Proteomes" id="UP001497535">
    <property type="component" value="Unassembled WGS sequence"/>
</dbReference>
<evidence type="ECO:0000313" key="1">
    <source>
        <dbReference type="EMBL" id="CAK5024713.1"/>
    </source>
</evidence>
<name>A0ACB0XZ89_MELEN</name>
<accession>A0ACB0XZ89</accession>
<comment type="caution">
    <text evidence="1">The sequence shown here is derived from an EMBL/GenBank/DDBJ whole genome shotgun (WGS) entry which is preliminary data.</text>
</comment>
<gene>
    <name evidence="1" type="ORF">MENTE1834_LOCUS5581</name>
</gene>
<protein>
    <submittedName>
        <fullName evidence="1">Uncharacterized protein</fullName>
    </submittedName>
</protein>